<evidence type="ECO:0000313" key="1">
    <source>
        <dbReference type="EMBL" id="GGM40855.1"/>
    </source>
</evidence>
<reference evidence="1" key="2">
    <citation type="submission" date="2020-09" db="EMBL/GenBank/DDBJ databases">
        <authorList>
            <person name="Sun Q."/>
            <person name="Zhou Y."/>
        </authorList>
    </citation>
    <scope>NUCLEOTIDE SEQUENCE</scope>
    <source>
        <strain evidence="1">CGMCC 4.7312</strain>
    </source>
</reference>
<evidence type="ECO:0000313" key="2">
    <source>
        <dbReference type="Proteomes" id="UP000608890"/>
    </source>
</evidence>
<dbReference type="Proteomes" id="UP000608890">
    <property type="component" value="Unassembled WGS sequence"/>
</dbReference>
<comment type="caution">
    <text evidence="1">The sequence shown here is derived from an EMBL/GenBank/DDBJ whole genome shotgun (WGS) entry which is preliminary data.</text>
</comment>
<name>A0A917TW33_9ACTN</name>
<reference evidence="1" key="1">
    <citation type="journal article" date="2014" name="Int. J. Syst. Evol. Microbiol.">
        <title>Complete genome sequence of Corynebacterium casei LMG S-19264T (=DSM 44701T), isolated from a smear-ripened cheese.</title>
        <authorList>
            <consortium name="US DOE Joint Genome Institute (JGI-PGF)"/>
            <person name="Walter F."/>
            <person name="Albersmeier A."/>
            <person name="Kalinowski J."/>
            <person name="Ruckert C."/>
        </authorList>
    </citation>
    <scope>NUCLEOTIDE SEQUENCE</scope>
    <source>
        <strain evidence="1">CGMCC 4.7312</strain>
    </source>
</reference>
<accession>A0A917TW33</accession>
<keyword evidence="2" id="KW-1185">Reference proteome</keyword>
<protein>
    <submittedName>
        <fullName evidence="1">Uncharacterized protein</fullName>
    </submittedName>
</protein>
<proteinExistence type="predicted"/>
<dbReference type="AlphaFoldDB" id="A0A917TW33"/>
<organism evidence="1 2">
    <name type="scientific">Micromonospora sonchi</name>
    <dbReference type="NCBI Taxonomy" id="1763543"/>
    <lineage>
        <taxon>Bacteria</taxon>
        <taxon>Bacillati</taxon>
        <taxon>Actinomycetota</taxon>
        <taxon>Actinomycetes</taxon>
        <taxon>Micromonosporales</taxon>
        <taxon>Micromonosporaceae</taxon>
        <taxon>Micromonospora</taxon>
    </lineage>
</organism>
<dbReference type="EMBL" id="BMNB01000010">
    <property type="protein sequence ID" value="GGM40855.1"/>
    <property type="molecule type" value="Genomic_DNA"/>
</dbReference>
<gene>
    <name evidence="1" type="ORF">GCM10011608_27010</name>
</gene>
<sequence>MTAPFLSLAQIRNRLTLAARRTLREQIRRKDRCPTCGASAADTLRALGEERLDVSLQRLALSGERFGQIRLTPKARKAMDNVIP</sequence>